<keyword evidence="1 2" id="KW-0175">Coiled coil</keyword>
<feature type="coiled-coil region" evidence="2">
    <location>
        <begin position="552"/>
        <end position="617"/>
    </location>
</feature>
<dbReference type="AlphaFoldDB" id="E0VZC8"/>
<dbReference type="PANTHER" id="PTHR32083:SF0">
    <property type="entry name" value="CILIA AND FLAGELLA-ASSOCIATED PROTEIN 58"/>
    <property type="match status" value="1"/>
</dbReference>
<name>E0VZC8_PEDHC</name>
<reference evidence="4" key="2">
    <citation type="submission" date="2007-04" db="EMBL/GenBank/DDBJ databases">
        <title>The genome of the human body louse.</title>
        <authorList>
            <consortium name="The Human Body Louse Genome Consortium"/>
            <person name="Kirkness E."/>
            <person name="Walenz B."/>
            <person name="Hass B."/>
            <person name="Bruggner R."/>
            <person name="Strausberg R."/>
        </authorList>
    </citation>
    <scope>NUCLEOTIDE SEQUENCE</scope>
    <source>
        <strain evidence="4">USDA</strain>
    </source>
</reference>
<dbReference type="EMBL" id="AAZO01006435">
    <property type="status" value="NOT_ANNOTATED_CDS"/>
    <property type="molecule type" value="Genomic_DNA"/>
</dbReference>
<gene>
    <name evidence="5" type="primary">8235140</name>
    <name evidence="4" type="ORF">Phum_PHUM530190</name>
</gene>
<organism>
    <name type="scientific">Pediculus humanus subsp. corporis</name>
    <name type="common">Body louse</name>
    <dbReference type="NCBI Taxonomy" id="121224"/>
    <lineage>
        <taxon>Eukaryota</taxon>
        <taxon>Metazoa</taxon>
        <taxon>Ecdysozoa</taxon>
        <taxon>Arthropoda</taxon>
        <taxon>Hexapoda</taxon>
        <taxon>Insecta</taxon>
        <taxon>Pterygota</taxon>
        <taxon>Neoptera</taxon>
        <taxon>Paraneoptera</taxon>
        <taxon>Psocodea</taxon>
        <taxon>Troctomorpha</taxon>
        <taxon>Phthiraptera</taxon>
        <taxon>Anoplura</taxon>
        <taxon>Pediculidae</taxon>
        <taxon>Pediculus</taxon>
    </lineage>
</organism>
<dbReference type="GO" id="GO:0005856">
    <property type="term" value="C:cytoskeleton"/>
    <property type="evidence" value="ECO:0007669"/>
    <property type="project" value="TreeGrafter"/>
</dbReference>
<feature type="coiled-coil region" evidence="2">
    <location>
        <begin position="345"/>
        <end position="372"/>
    </location>
</feature>
<dbReference type="eggNOG" id="ENOG502QPV7">
    <property type="taxonomic scope" value="Eukaryota"/>
</dbReference>
<dbReference type="KEGG" id="phu:Phum_PHUM530190"/>
<reference evidence="4" key="1">
    <citation type="submission" date="2007-04" db="EMBL/GenBank/DDBJ databases">
        <title>Annotation of Pediculus humanus corporis strain USDA.</title>
        <authorList>
            <person name="Kirkness E."/>
            <person name="Hannick L."/>
            <person name="Hass B."/>
            <person name="Bruggner R."/>
            <person name="Lawson D."/>
            <person name="Bidwell S."/>
            <person name="Joardar V."/>
            <person name="Caler E."/>
            <person name="Walenz B."/>
            <person name="Inman J."/>
            <person name="Schobel S."/>
            <person name="Galinsky K."/>
            <person name="Amedeo P."/>
            <person name="Strausberg R."/>
        </authorList>
    </citation>
    <scope>NUCLEOTIDE SEQUENCE</scope>
    <source>
        <strain evidence="4">USDA</strain>
    </source>
</reference>
<feature type="coiled-coil region" evidence="2">
    <location>
        <begin position="422"/>
        <end position="463"/>
    </location>
</feature>
<dbReference type="OrthoDB" id="264785at2759"/>
<reference evidence="5" key="3">
    <citation type="submission" date="2021-02" db="UniProtKB">
        <authorList>
            <consortium name="EnsemblMetazoa"/>
        </authorList>
    </citation>
    <scope>IDENTIFICATION</scope>
    <source>
        <strain evidence="5">USDA</strain>
    </source>
</reference>
<dbReference type="RefSeq" id="XP_002431472.1">
    <property type="nucleotide sequence ID" value="XM_002431427.1"/>
</dbReference>
<sequence>MCNVKYNFQDLYKGGEEYDPSVNFRQVITELEQNDKVCHFLNEFQRLMDSLKESHVREVELFDKNRQIKANIDVITNKYTLAVKAIYNNRETIDKLQKELTSTWRLVDAAHTREQQMQDGIDSLRLQISRLTQEIETLRKMGSDQDQETGSINKNKEALARERDRLLNEINLAKDRYAQSVRYQEDLEKKSEAMEAKLMELTAEFEGQKTELAKEKRFKEKLEEELKDLKNELSLRDQELINQTSQTTQCTRNQVKLESMLRENKVIMDKQTKEFVELQNAFKLQKMEFDHMAAHNDKIQQDLNTKSLELKMRDDENIKLISENKKLTGAKSSLETKVGILKNERATFEVKKKDLQTKLNNLEKELTELRIASHVDKKTVETMKREKEFMVKSIHKSAVHAQEQQKLLSFKDVSMKKLKEVIDENDETISKQRGEINSLQNEKDRLVSETVNLNTQMQNYMEEKKLKELELFDCKKRITNSEAKIKLQMTMYDQVRSERNQLSKFLAEATDEVNEMKHKYKIKAYQVQQMKEDIQTKENLLMKDEFTIKRVIKEKEEVKSELQKSIYELKKKKEEVTLLSQEESRLQKIIQDSDKERAKLKKELKQVSNERDILGTQLVRSNDEHSLIDERVKIMQSVLQKGEAQYGQRVEDIRLLKLEVKKLRQEKAMLSRTINNTVDLRQELFHLERDFTNEKLKCRALEEELQNPLNVHRWRKLEGSDPTTFELIQKIKILQKRLLTANEDAIKKKNLLREKEILFENLKAMVTRQPGPETFGKLTKCQTALKRRNVKMKCLVAELTMFENQISSYKLAKTKADQEIYDLKKKYYKLKVREQKVKMKEKDLEKEKSYLPVLEPIIGKRNKTGRHVGGGFNVFHSHFTPRIAIKEF</sequence>
<dbReference type="STRING" id="121224.E0VZC8"/>
<dbReference type="HOGENOM" id="CLU_006364_0_0_1"/>
<dbReference type="EnsemblMetazoa" id="PHUM530190-RA">
    <property type="protein sequence ID" value="PHUM530190-PA"/>
    <property type="gene ID" value="PHUM530190"/>
</dbReference>
<accession>E0VZC8</accession>
<dbReference type="EMBL" id="DS235851">
    <property type="protein sequence ID" value="EEB18734.1"/>
    <property type="molecule type" value="Genomic_DNA"/>
</dbReference>
<proteinExistence type="predicted"/>
<evidence type="ECO:0000256" key="1">
    <source>
        <dbReference type="ARBA" id="ARBA00023054"/>
    </source>
</evidence>
<dbReference type="OMA" id="CQDDMRL"/>
<dbReference type="PANTHER" id="PTHR32083">
    <property type="entry name" value="CILIA AND FLAGELLA-ASSOCIATED PROTEIN 58-RELATED"/>
    <property type="match status" value="1"/>
</dbReference>
<evidence type="ECO:0000256" key="2">
    <source>
        <dbReference type="SAM" id="Coils"/>
    </source>
</evidence>
<dbReference type="InParanoid" id="E0VZC8"/>
<protein>
    <recommendedName>
        <fullName evidence="3">Cilia- and flagella-associated protein 58 central coiled coil domain-containing protein</fullName>
    </recommendedName>
</protein>
<dbReference type="Proteomes" id="UP000009046">
    <property type="component" value="Unassembled WGS sequence"/>
</dbReference>
<evidence type="ECO:0000259" key="3">
    <source>
        <dbReference type="Pfam" id="PF21771"/>
    </source>
</evidence>
<evidence type="ECO:0000313" key="6">
    <source>
        <dbReference type="Proteomes" id="UP000009046"/>
    </source>
</evidence>
<evidence type="ECO:0000313" key="5">
    <source>
        <dbReference type="EnsemblMetazoa" id="PHUM530190-PA"/>
    </source>
</evidence>
<dbReference type="VEuPathDB" id="VectorBase:PHUM530190"/>
<dbReference type="Pfam" id="PF21771">
    <property type="entry name" value="CFAP58_CC"/>
    <property type="match status" value="1"/>
</dbReference>
<feature type="coiled-coil region" evidence="2">
    <location>
        <begin position="114"/>
        <end position="239"/>
    </location>
</feature>
<feature type="coiled-coil region" evidence="2">
    <location>
        <begin position="492"/>
        <end position="519"/>
    </location>
</feature>
<dbReference type="FunCoup" id="E0VZC8">
    <property type="interactions" value="18"/>
</dbReference>
<evidence type="ECO:0000313" key="4">
    <source>
        <dbReference type="EMBL" id="EEB18734.1"/>
    </source>
</evidence>
<dbReference type="GeneID" id="8235140"/>
<dbReference type="InterPro" id="IPR049270">
    <property type="entry name" value="CFAP58_CC"/>
</dbReference>
<feature type="domain" description="Cilia- and flagella-associated protein 58 central coiled coil" evidence="3">
    <location>
        <begin position="373"/>
        <end position="672"/>
    </location>
</feature>
<keyword evidence="6" id="KW-1185">Reference proteome</keyword>
<dbReference type="CTD" id="8235140"/>